<dbReference type="GO" id="GO:0016020">
    <property type="term" value="C:membrane"/>
    <property type="evidence" value="ECO:0007669"/>
    <property type="project" value="UniProtKB-SubCell"/>
</dbReference>
<evidence type="ECO:0000259" key="13">
    <source>
        <dbReference type="Pfam" id="PF02434"/>
    </source>
</evidence>
<dbReference type="OMA" id="RCNNIYF"/>
<keyword evidence="11 12" id="KW-0472">Membrane</keyword>
<dbReference type="OrthoDB" id="414175at2759"/>
<keyword evidence="5 14" id="KW-0328">Glycosyltransferase</keyword>
<evidence type="ECO:0000256" key="9">
    <source>
        <dbReference type="ARBA" id="ARBA00022968"/>
    </source>
</evidence>
<reference evidence="14 15" key="1">
    <citation type="journal article" date="2014" name="Curr. Biol.">
        <title>The genome of the clonal raider ant Cerapachys biroi.</title>
        <authorList>
            <person name="Oxley P.R."/>
            <person name="Ji L."/>
            <person name="Fetter-Pruneda I."/>
            <person name="McKenzie S.K."/>
            <person name="Li C."/>
            <person name="Hu H."/>
            <person name="Zhang G."/>
            <person name="Kronauer D.J."/>
        </authorList>
    </citation>
    <scope>NUCLEOTIDE SEQUENCE [LARGE SCALE GENOMIC DNA]</scope>
</reference>
<keyword evidence="10 12" id="KW-1133">Transmembrane helix</keyword>
<keyword evidence="9" id="KW-0735">Signal-anchor</keyword>
<dbReference type="STRING" id="2015173.A0A026W207"/>
<accession>A0A026W207</accession>
<proteinExistence type="inferred from homology"/>
<evidence type="ECO:0000256" key="10">
    <source>
        <dbReference type="ARBA" id="ARBA00022989"/>
    </source>
</evidence>
<dbReference type="EC" id="2.4.1.122" evidence="4"/>
<comment type="similarity">
    <text evidence="3">Belongs to the glycosyltransferase 31 family. Beta3-Gal-T subfamily.</text>
</comment>
<evidence type="ECO:0000256" key="5">
    <source>
        <dbReference type="ARBA" id="ARBA00022676"/>
    </source>
</evidence>
<evidence type="ECO:0000256" key="8">
    <source>
        <dbReference type="ARBA" id="ARBA00022741"/>
    </source>
</evidence>
<dbReference type="PANTHER" id="PTHR23033:SF14">
    <property type="entry name" value="GLYCOPROTEIN-N-ACETYLGALACTOSAMINE 3-BETA-GALACTOSYLTRANSFERASE 1-RELATED"/>
    <property type="match status" value="1"/>
</dbReference>
<evidence type="ECO:0000256" key="3">
    <source>
        <dbReference type="ARBA" id="ARBA00006462"/>
    </source>
</evidence>
<evidence type="ECO:0000313" key="14">
    <source>
        <dbReference type="EMBL" id="EZA49606.1"/>
    </source>
</evidence>
<dbReference type="AlphaFoldDB" id="A0A026W207"/>
<evidence type="ECO:0000313" key="15">
    <source>
        <dbReference type="Proteomes" id="UP000053097"/>
    </source>
</evidence>
<evidence type="ECO:0000256" key="7">
    <source>
        <dbReference type="ARBA" id="ARBA00022692"/>
    </source>
</evidence>
<dbReference type="Gene3D" id="3.90.550.50">
    <property type="match status" value="1"/>
</dbReference>
<evidence type="ECO:0000256" key="6">
    <source>
        <dbReference type="ARBA" id="ARBA00022679"/>
    </source>
</evidence>
<dbReference type="Proteomes" id="UP000053097">
    <property type="component" value="Unassembled WGS sequence"/>
</dbReference>
<evidence type="ECO:0000256" key="1">
    <source>
        <dbReference type="ARBA" id="ARBA00004606"/>
    </source>
</evidence>
<gene>
    <name evidence="14" type="ORF">X777_12151</name>
</gene>
<dbReference type="GO" id="GO:0000166">
    <property type="term" value="F:nucleotide binding"/>
    <property type="evidence" value="ECO:0007669"/>
    <property type="project" value="UniProtKB-KW"/>
</dbReference>
<evidence type="ECO:0000256" key="11">
    <source>
        <dbReference type="ARBA" id="ARBA00023136"/>
    </source>
</evidence>
<dbReference type="PANTHER" id="PTHR23033">
    <property type="entry name" value="BETA1,3-GALACTOSYLTRANSFERASE"/>
    <property type="match status" value="1"/>
</dbReference>
<organism evidence="14 15">
    <name type="scientific">Ooceraea biroi</name>
    <name type="common">Clonal raider ant</name>
    <name type="synonym">Cerapachys biroi</name>
    <dbReference type="NCBI Taxonomy" id="2015173"/>
    <lineage>
        <taxon>Eukaryota</taxon>
        <taxon>Metazoa</taxon>
        <taxon>Ecdysozoa</taxon>
        <taxon>Arthropoda</taxon>
        <taxon>Hexapoda</taxon>
        <taxon>Insecta</taxon>
        <taxon>Pterygota</taxon>
        <taxon>Neoptera</taxon>
        <taxon>Endopterygota</taxon>
        <taxon>Hymenoptera</taxon>
        <taxon>Apocrita</taxon>
        <taxon>Aculeata</taxon>
        <taxon>Formicoidea</taxon>
        <taxon>Formicidae</taxon>
        <taxon>Dorylinae</taxon>
        <taxon>Ooceraea</taxon>
    </lineage>
</organism>
<evidence type="ECO:0000256" key="4">
    <source>
        <dbReference type="ARBA" id="ARBA00012557"/>
    </source>
</evidence>
<comment type="pathway">
    <text evidence="2">Protein modification; protein glycosylation.</text>
</comment>
<dbReference type="EMBL" id="KK107503">
    <property type="protein sequence ID" value="EZA49606.1"/>
    <property type="molecule type" value="Genomic_DNA"/>
</dbReference>
<feature type="domain" description="Fringe-like glycosyltransferase" evidence="13">
    <location>
        <begin position="141"/>
        <end position="233"/>
    </location>
</feature>
<dbReference type="InterPro" id="IPR003378">
    <property type="entry name" value="Fringe-like_glycosylTrfase"/>
</dbReference>
<keyword evidence="7 12" id="KW-0812">Transmembrane</keyword>
<evidence type="ECO:0000256" key="2">
    <source>
        <dbReference type="ARBA" id="ARBA00004922"/>
    </source>
</evidence>
<dbReference type="InterPro" id="IPR026050">
    <property type="entry name" value="C1GALT1/C1GALT1_chp1"/>
</dbReference>
<keyword evidence="15" id="KW-1185">Reference proteome</keyword>
<name>A0A026W207_OOCBI</name>
<protein>
    <recommendedName>
        <fullName evidence="4">N-acetylgalactosaminide beta-1,3-galactosyltransferase</fullName>
        <ecNumber evidence="4">2.4.1.122</ecNumber>
    </recommendedName>
</protein>
<evidence type="ECO:0000256" key="12">
    <source>
        <dbReference type="SAM" id="Phobius"/>
    </source>
</evidence>
<comment type="subcellular location">
    <subcellularLocation>
        <location evidence="1">Membrane</location>
        <topology evidence="1">Single-pass type II membrane protein</topology>
    </subcellularLocation>
</comment>
<keyword evidence="8" id="KW-0547">Nucleotide-binding</keyword>
<keyword evidence="6 14" id="KW-0808">Transferase</keyword>
<dbReference type="Pfam" id="PF02434">
    <property type="entry name" value="Fringe"/>
    <property type="match status" value="1"/>
</dbReference>
<sequence length="462" mass="53940">MRFRRLKQRSVFLAGLGIGFVFPLLLSFLWSMFVSDLSDQDLPSWYPEYYLNKKPHHEEVILQHWKKEKRISDYANSVTYGTWLVEQNLRPHKINLDRYLYRPQRGDDAKEIENIEWYWLKKRVSVTCVVFIEKLKLGKSVQATWGKRCNNIYFFGRHLKNADLPIINITAKIVSSWQLLCEAMNYIWKDETANKLQWIIFVKDDTMVIPENLRYMIAPLDHKSDYYLGHPVVLWGQTYNVAQSGYVLSKGALTKVVQMFNSSEKCITGGKYWKKEDYYLGKHLSFLGIHPSDTRDQYLRGTFHGYSLQNLLWGIARPDSYFTRAVYPTKECCSPRSVTFSASEPDKMYTLNYLLYHLHVFNSEARFGNTAAKTPVPEENVWKIALKEEFNITHLSDISSDAYYEIWHSKYSEPGQLKITKNDYRMTQDALNCLLAGYKAGNRSATNCKSIEDDKGANNTKL</sequence>
<dbReference type="GO" id="GO:0016263">
    <property type="term" value="F:glycoprotein-N-acetylgalactosamine 3-beta-galactosyltransferase activity"/>
    <property type="evidence" value="ECO:0007669"/>
    <property type="project" value="UniProtKB-EC"/>
</dbReference>
<feature type="transmembrane region" description="Helical" evidence="12">
    <location>
        <begin position="12"/>
        <end position="33"/>
    </location>
</feature>